<proteinExistence type="predicted"/>
<feature type="compositionally biased region" description="Gly residues" evidence="1">
    <location>
        <begin position="231"/>
        <end position="240"/>
    </location>
</feature>
<evidence type="ECO:0000313" key="3">
    <source>
        <dbReference type="Proteomes" id="UP001285441"/>
    </source>
</evidence>
<sequence length="354" mass="35193">MSRVMPPPPPLLLTKRVTAFLRANLSANVRAAALTTPAGNLLAHASNLPASALRRQCAVAASLWALHAPTPPSSSSDSSSGSTFGDAVDGAAFAPSQRTASNSSINSRRPTSANGSSAPAVTVQLDSGAVFVIRQLRCGMLFICMGGKIHEQQPTNAPSSSKKSKPIDGQATPQGSSGATPGTQSTPTTTTQEENGGDGEGGETPDDAGSSTDHTPNFAEVAAAAAAAASGGRGGMGGGSLPIDPRSEAIDTAGSAPSSTNSSQNTTTTATNVATSHGGADTTIVAGGGGGSSINSTNSSAGTTPLSTASVQVMRRQVEELARWLDARLGALCVPEEGIGITPTWGSGAALEMR</sequence>
<reference evidence="2" key="1">
    <citation type="journal article" date="2023" name="Mol. Phylogenet. Evol.">
        <title>Genome-scale phylogeny and comparative genomics of the fungal order Sordariales.</title>
        <authorList>
            <person name="Hensen N."/>
            <person name="Bonometti L."/>
            <person name="Westerberg I."/>
            <person name="Brannstrom I.O."/>
            <person name="Guillou S."/>
            <person name="Cros-Aarteil S."/>
            <person name="Calhoun S."/>
            <person name="Haridas S."/>
            <person name="Kuo A."/>
            <person name="Mondo S."/>
            <person name="Pangilinan J."/>
            <person name="Riley R."/>
            <person name="LaButti K."/>
            <person name="Andreopoulos B."/>
            <person name="Lipzen A."/>
            <person name="Chen C."/>
            <person name="Yan M."/>
            <person name="Daum C."/>
            <person name="Ng V."/>
            <person name="Clum A."/>
            <person name="Steindorff A."/>
            <person name="Ohm R.A."/>
            <person name="Martin F."/>
            <person name="Silar P."/>
            <person name="Natvig D.O."/>
            <person name="Lalanne C."/>
            <person name="Gautier V."/>
            <person name="Ament-Velasquez S.L."/>
            <person name="Kruys A."/>
            <person name="Hutchinson M.I."/>
            <person name="Powell A.J."/>
            <person name="Barry K."/>
            <person name="Miller A.N."/>
            <person name="Grigoriev I.V."/>
            <person name="Debuchy R."/>
            <person name="Gladieux P."/>
            <person name="Hiltunen Thoren M."/>
            <person name="Johannesson H."/>
        </authorList>
    </citation>
    <scope>NUCLEOTIDE SEQUENCE</scope>
    <source>
        <strain evidence="2">CBS 232.78</strain>
    </source>
</reference>
<organism evidence="2 3">
    <name type="scientific">Podospora didyma</name>
    <dbReference type="NCBI Taxonomy" id="330526"/>
    <lineage>
        <taxon>Eukaryota</taxon>
        <taxon>Fungi</taxon>
        <taxon>Dikarya</taxon>
        <taxon>Ascomycota</taxon>
        <taxon>Pezizomycotina</taxon>
        <taxon>Sordariomycetes</taxon>
        <taxon>Sordariomycetidae</taxon>
        <taxon>Sordariales</taxon>
        <taxon>Podosporaceae</taxon>
        <taxon>Podospora</taxon>
    </lineage>
</organism>
<feature type="compositionally biased region" description="Low complexity" evidence="1">
    <location>
        <begin position="252"/>
        <end position="279"/>
    </location>
</feature>
<feature type="compositionally biased region" description="Polar residues" evidence="1">
    <location>
        <begin position="96"/>
        <end position="119"/>
    </location>
</feature>
<name>A0AAE0TW33_9PEZI</name>
<feature type="region of interest" description="Disordered" evidence="1">
    <location>
        <begin position="69"/>
        <end position="119"/>
    </location>
</feature>
<evidence type="ECO:0000313" key="2">
    <source>
        <dbReference type="EMBL" id="KAK3381651.1"/>
    </source>
</evidence>
<feature type="compositionally biased region" description="Low complexity" evidence="1">
    <location>
        <begin position="174"/>
        <end position="194"/>
    </location>
</feature>
<feature type="region of interest" description="Disordered" evidence="1">
    <location>
        <begin position="152"/>
        <end position="279"/>
    </location>
</feature>
<feature type="compositionally biased region" description="Acidic residues" evidence="1">
    <location>
        <begin position="195"/>
        <end position="206"/>
    </location>
</feature>
<dbReference type="AlphaFoldDB" id="A0AAE0TW33"/>
<feature type="compositionally biased region" description="Low complexity" evidence="1">
    <location>
        <begin position="73"/>
        <end position="82"/>
    </location>
</feature>
<gene>
    <name evidence="2" type="ORF">B0H63DRAFT_476299</name>
</gene>
<dbReference type="EMBL" id="JAULSW010000005">
    <property type="protein sequence ID" value="KAK3381651.1"/>
    <property type="molecule type" value="Genomic_DNA"/>
</dbReference>
<feature type="compositionally biased region" description="Polar residues" evidence="1">
    <location>
        <begin position="152"/>
        <end position="161"/>
    </location>
</feature>
<reference evidence="2" key="2">
    <citation type="submission" date="2023-06" db="EMBL/GenBank/DDBJ databases">
        <authorList>
            <consortium name="Lawrence Berkeley National Laboratory"/>
            <person name="Haridas S."/>
            <person name="Hensen N."/>
            <person name="Bonometti L."/>
            <person name="Westerberg I."/>
            <person name="Brannstrom I.O."/>
            <person name="Guillou S."/>
            <person name="Cros-Aarteil S."/>
            <person name="Calhoun S."/>
            <person name="Kuo A."/>
            <person name="Mondo S."/>
            <person name="Pangilinan J."/>
            <person name="Riley R."/>
            <person name="LaButti K."/>
            <person name="Andreopoulos B."/>
            <person name="Lipzen A."/>
            <person name="Chen C."/>
            <person name="Yanf M."/>
            <person name="Daum C."/>
            <person name="Ng V."/>
            <person name="Clum A."/>
            <person name="Steindorff A."/>
            <person name="Ohm R."/>
            <person name="Martin F."/>
            <person name="Silar P."/>
            <person name="Natvig D."/>
            <person name="Lalanne C."/>
            <person name="Gautier V."/>
            <person name="Ament-velasquez S.L."/>
            <person name="Kruys A."/>
            <person name="Hutchinson M.I."/>
            <person name="Powell A.J."/>
            <person name="Barry K."/>
            <person name="Miller A.N."/>
            <person name="Grigoriev I.V."/>
            <person name="Debuchy R."/>
            <person name="Gladieux P."/>
            <person name="Thoren M.H."/>
            <person name="Johannesson H."/>
        </authorList>
    </citation>
    <scope>NUCLEOTIDE SEQUENCE</scope>
    <source>
        <strain evidence="2">CBS 232.78</strain>
    </source>
</reference>
<protein>
    <submittedName>
        <fullName evidence="2">Uncharacterized protein</fullName>
    </submittedName>
</protein>
<accession>A0AAE0TW33</accession>
<keyword evidence="3" id="KW-1185">Reference proteome</keyword>
<evidence type="ECO:0000256" key="1">
    <source>
        <dbReference type="SAM" id="MobiDB-lite"/>
    </source>
</evidence>
<comment type="caution">
    <text evidence="2">The sequence shown here is derived from an EMBL/GenBank/DDBJ whole genome shotgun (WGS) entry which is preliminary data.</text>
</comment>
<dbReference type="Proteomes" id="UP001285441">
    <property type="component" value="Unassembled WGS sequence"/>
</dbReference>